<dbReference type="InterPro" id="IPR011989">
    <property type="entry name" value="ARM-like"/>
</dbReference>
<organism evidence="1 2">
    <name type="scientific">Cecembia rubra</name>
    <dbReference type="NCBI Taxonomy" id="1485585"/>
    <lineage>
        <taxon>Bacteria</taxon>
        <taxon>Pseudomonadati</taxon>
        <taxon>Bacteroidota</taxon>
        <taxon>Cytophagia</taxon>
        <taxon>Cytophagales</taxon>
        <taxon>Cyclobacteriaceae</taxon>
        <taxon>Cecembia</taxon>
    </lineage>
</organism>
<name>A0A2P8EDH4_9BACT</name>
<dbReference type="Gene3D" id="1.25.10.10">
    <property type="entry name" value="Leucine-rich Repeat Variant"/>
    <property type="match status" value="1"/>
</dbReference>
<accession>A0A2P8EDH4</accession>
<dbReference type="RefSeq" id="WP_106565598.1">
    <property type="nucleotide sequence ID" value="NZ_JAUVYL010000007.1"/>
</dbReference>
<dbReference type="AlphaFoldDB" id="A0A2P8EDH4"/>
<dbReference type="Proteomes" id="UP000240708">
    <property type="component" value="Unassembled WGS sequence"/>
</dbReference>
<evidence type="ECO:0008006" key="3">
    <source>
        <dbReference type="Google" id="ProtNLM"/>
    </source>
</evidence>
<reference evidence="1 2" key="1">
    <citation type="submission" date="2018-03" db="EMBL/GenBank/DDBJ databases">
        <title>Genomic Encyclopedia of Archaeal and Bacterial Type Strains, Phase II (KMG-II): from individual species to whole genera.</title>
        <authorList>
            <person name="Goeker M."/>
        </authorList>
    </citation>
    <scope>NUCLEOTIDE SEQUENCE [LARGE SCALE GENOMIC DNA]</scope>
    <source>
        <strain evidence="1 2">DSM 28057</strain>
    </source>
</reference>
<gene>
    <name evidence="1" type="ORF">CLV48_101452</name>
</gene>
<evidence type="ECO:0000313" key="1">
    <source>
        <dbReference type="EMBL" id="PSL07520.1"/>
    </source>
</evidence>
<evidence type="ECO:0000313" key="2">
    <source>
        <dbReference type="Proteomes" id="UP000240708"/>
    </source>
</evidence>
<dbReference type="OrthoDB" id="822648at2"/>
<proteinExistence type="predicted"/>
<keyword evidence="2" id="KW-1185">Reference proteome</keyword>
<sequence length="175" mass="20134">MSTEIQGLIHKMCNKDEAEAYVFADQLAKIGTEEVLKELLIILKSGDMDNAFLAARALSQLNENQLALDELLEVIHDKKNQHQNGGLVQMLGGFDLSDKFVDIFRIFLFGNFKASLFAKEYLDTVEFEISPRVLKKVEKHWNHYLNNSNPNDDHEKIKRSEAEEIIKEIKELLKD</sequence>
<protein>
    <recommendedName>
        <fullName evidence="3">HEAT repeat protein</fullName>
    </recommendedName>
</protein>
<dbReference type="EMBL" id="PYGF01000001">
    <property type="protein sequence ID" value="PSL07520.1"/>
    <property type="molecule type" value="Genomic_DNA"/>
</dbReference>
<comment type="caution">
    <text evidence="1">The sequence shown here is derived from an EMBL/GenBank/DDBJ whole genome shotgun (WGS) entry which is preliminary data.</text>
</comment>